<organism evidence="1 2">
    <name type="scientific">Phytophthora boehmeriae</name>
    <dbReference type="NCBI Taxonomy" id="109152"/>
    <lineage>
        <taxon>Eukaryota</taxon>
        <taxon>Sar</taxon>
        <taxon>Stramenopiles</taxon>
        <taxon>Oomycota</taxon>
        <taxon>Peronosporomycetes</taxon>
        <taxon>Peronosporales</taxon>
        <taxon>Peronosporaceae</taxon>
        <taxon>Phytophthora</taxon>
    </lineage>
</organism>
<evidence type="ECO:0000313" key="2">
    <source>
        <dbReference type="Proteomes" id="UP000693981"/>
    </source>
</evidence>
<name>A0A8T1WLT6_9STRA</name>
<proteinExistence type="predicted"/>
<sequence>MRLYVHLEAADEAESWTKRLKLPPVDDPDASPSIRSVLLRFISAHTAKFRPNRPLNLSDLDVYVEFQQNAASRRLLPSLDASMALIKDSRDGVMVQEEETCSFELVVIPRTPQRKVLGPPPPLPVQKTSSKCPIQAENRRDGRDPNLQAVLELAAANMKNKKFRLARELYRTVVLPADPENPEALLALGDILMANGQFEAAANEYFLKCWIVHGPTAAAATAEREVGVIEPITASKEDAKLASSSALRLAECYIEMQNHQQALGILDELHAFLHGNDALGRGKAKNEINSFPLGTEERLLTEAQMDVLKARALYNTNIPDNQEKAISLITHLLPNLQAPVLNLDALLVYARIADDRGKKSEALVMVLQVLVGKSKDRAVKETLVSMLKDVGSMERLQQTIPPTSPSAGAAYAYIATILKDFGAIDNSIVCFQQAQESVFYPKVNFWRVISSIPMKARVIFLFGEIDCREGILEAVEKCKYESIEEGMKHTIAIFMDTLAAVVEKYEFEACIHPVVPVLDETRGMVVQYNKLFQKQVASSRICKWLDFFDDLVYQSPYKLRPEFRLDGTHLHPSYLVHLEDALSKL</sequence>
<comment type="caution">
    <text evidence="1">The sequence shown here is derived from an EMBL/GenBank/DDBJ whole genome shotgun (WGS) entry which is preliminary data.</text>
</comment>
<dbReference type="Pfam" id="PF14559">
    <property type="entry name" value="TPR_19"/>
    <property type="match status" value="1"/>
</dbReference>
<keyword evidence="2" id="KW-1185">Reference proteome</keyword>
<dbReference type="EMBL" id="JAGDFL010000294">
    <property type="protein sequence ID" value="KAG7394151.1"/>
    <property type="molecule type" value="Genomic_DNA"/>
</dbReference>
<reference evidence="1" key="1">
    <citation type="submission" date="2021-02" db="EMBL/GenBank/DDBJ databases">
        <authorList>
            <person name="Palmer J.M."/>
        </authorList>
    </citation>
    <scope>NUCLEOTIDE SEQUENCE</scope>
    <source>
        <strain evidence="1">SCRP23</strain>
    </source>
</reference>
<evidence type="ECO:0000313" key="1">
    <source>
        <dbReference type="EMBL" id="KAG7394151.1"/>
    </source>
</evidence>
<accession>A0A8T1WLT6</accession>
<dbReference type="OrthoDB" id="435413at2759"/>
<dbReference type="AlphaFoldDB" id="A0A8T1WLT6"/>
<gene>
    <name evidence="1" type="ORF">PHYBOEH_005584</name>
</gene>
<dbReference type="Proteomes" id="UP000693981">
    <property type="component" value="Unassembled WGS sequence"/>
</dbReference>
<protein>
    <submittedName>
        <fullName evidence="1">Uncharacterized protein</fullName>
    </submittedName>
</protein>